<dbReference type="SUPFAM" id="SSF50494">
    <property type="entry name" value="Trypsin-like serine proteases"/>
    <property type="match status" value="1"/>
</dbReference>
<dbReference type="Proteomes" id="UP000095287">
    <property type="component" value="Unplaced"/>
</dbReference>
<keyword evidence="1" id="KW-1015">Disulfide bond</keyword>
<evidence type="ECO:0000259" key="5">
    <source>
        <dbReference type="PROSITE" id="PS50240"/>
    </source>
</evidence>
<dbReference type="InterPro" id="IPR018114">
    <property type="entry name" value="TRYPSIN_HIS"/>
</dbReference>
<evidence type="ECO:0000313" key="6">
    <source>
        <dbReference type="Proteomes" id="UP000095287"/>
    </source>
</evidence>
<organism evidence="6 7">
    <name type="scientific">Steinernema glaseri</name>
    <dbReference type="NCBI Taxonomy" id="37863"/>
    <lineage>
        <taxon>Eukaryota</taxon>
        <taxon>Metazoa</taxon>
        <taxon>Ecdysozoa</taxon>
        <taxon>Nematoda</taxon>
        <taxon>Chromadorea</taxon>
        <taxon>Rhabditida</taxon>
        <taxon>Tylenchina</taxon>
        <taxon>Panagrolaimomorpha</taxon>
        <taxon>Strongyloidoidea</taxon>
        <taxon>Steinernematidae</taxon>
        <taxon>Steinernema</taxon>
    </lineage>
</organism>
<dbReference type="Gene3D" id="2.40.10.10">
    <property type="entry name" value="Trypsin-like serine proteases"/>
    <property type="match status" value="1"/>
</dbReference>
<keyword evidence="3" id="KW-0378">Hydrolase</keyword>
<sequence>MKLALLVSTLAVVCISVPLSGGPAQLIFGGEPAKLGQFPFFAYYEYEVFMAHSRSACGGVLISPRYILTAAHCTRNMLIPARAFFGLVDKMQGKAASVQRVEIADFHTTSTNPRGMEPHDDIAILELEEPVELNDYVQTIKVLHDDEQLLKGGKATIVGFGQSYFNEEGRAKSGTKLLETQIPIVDHEYCADAWLKYSTKTNETAPVVINENQICCGAEGKGIGAGDSGGPMLVQVNGEWVVVGVASFGTHDLKDQQHVVPAIFNRVSPYCDFIANATKNSVKCVHHP</sequence>
<dbReference type="InterPro" id="IPR009003">
    <property type="entry name" value="Peptidase_S1_PA"/>
</dbReference>
<dbReference type="InterPro" id="IPR043504">
    <property type="entry name" value="Peptidase_S1_PA_chymotrypsin"/>
</dbReference>
<evidence type="ECO:0000313" key="7">
    <source>
        <dbReference type="WBParaSite" id="L893_g21776.t1"/>
    </source>
</evidence>
<dbReference type="PROSITE" id="PS00134">
    <property type="entry name" value="TRYPSIN_HIS"/>
    <property type="match status" value="1"/>
</dbReference>
<keyword evidence="6" id="KW-1185">Reference proteome</keyword>
<dbReference type="PRINTS" id="PR00722">
    <property type="entry name" value="CHYMOTRYPSIN"/>
</dbReference>
<protein>
    <submittedName>
        <fullName evidence="7">Peptidase S1 domain-containing protein</fullName>
    </submittedName>
</protein>
<dbReference type="InterPro" id="IPR001254">
    <property type="entry name" value="Trypsin_dom"/>
</dbReference>
<feature type="signal peptide" evidence="4">
    <location>
        <begin position="1"/>
        <end position="16"/>
    </location>
</feature>
<dbReference type="GO" id="GO:0004252">
    <property type="term" value="F:serine-type endopeptidase activity"/>
    <property type="evidence" value="ECO:0007669"/>
    <property type="project" value="InterPro"/>
</dbReference>
<evidence type="ECO:0000256" key="3">
    <source>
        <dbReference type="RuleBase" id="RU363034"/>
    </source>
</evidence>
<evidence type="ECO:0000256" key="4">
    <source>
        <dbReference type="SAM" id="SignalP"/>
    </source>
</evidence>
<dbReference type="InterPro" id="IPR033116">
    <property type="entry name" value="TRYPSIN_SER"/>
</dbReference>
<accession>A0A1I7Z1C2</accession>
<feature type="domain" description="Peptidase S1" evidence="5">
    <location>
        <begin position="27"/>
        <end position="279"/>
    </location>
</feature>
<name>A0A1I7Z1C2_9BILA</name>
<evidence type="ECO:0000256" key="2">
    <source>
        <dbReference type="ARBA" id="ARBA00024195"/>
    </source>
</evidence>
<proteinExistence type="inferred from homology"/>
<dbReference type="PROSITE" id="PS50240">
    <property type="entry name" value="TRYPSIN_DOM"/>
    <property type="match status" value="1"/>
</dbReference>
<dbReference type="GO" id="GO:0006508">
    <property type="term" value="P:proteolysis"/>
    <property type="evidence" value="ECO:0007669"/>
    <property type="project" value="UniProtKB-KW"/>
</dbReference>
<evidence type="ECO:0000256" key="1">
    <source>
        <dbReference type="ARBA" id="ARBA00023157"/>
    </source>
</evidence>
<dbReference type="SMART" id="SM00020">
    <property type="entry name" value="Tryp_SPc"/>
    <property type="match status" value="1"/>
</dbReference>
<dbReference type="Pfam" id="PF00089">
    <property type="entry name" value="Trypsin"/>
    <property type="match status" value="1"/>
</dbReference>
<dbReference type="PANTHER" id="PTHR24256">
    <property type="entry name" value="TRYPTASE-RELATED"/>
    <property type="match status" value="1"/>
</dbReference>
<dbReference type="InterPro" id="IPR001314">
    <property type="entry name" value="Peptidase_S1A"/>
</dbReference>
<keyword evidence="3" id="KW-0720">Serine protease</keyword>
<feature type="chain" id="PRO_5009312829" evidence="4">
    <location>
        <begin position="17"/>
        <end position="288"/>
    </location>
</feature>
<dbReference type="WBParaSite" id="L893_g21776.t1">
    <property type="protein sequence ID" value="L893_g21776.t1"/>
    <property type="gene ID" value="L893_g21776"/>
</dbReference>
<dbReference type="InterPro" id="IPR051487">
    <property type="entry name" value="Ser/Thr_Proteases_Immune/Dev"/>
</dbReference>
<comment type="similarity">
    <text evidence="2">Belongs to the peptidase S1 family. CLIP subfamily.</text>
</comment>
<reference evidence="7" key="1">
    <citation type="submission" date="2016-11" db="UniProtKB">
        <authorList>
            <consortium name="WormBaseParasite"/>
        </authorList>
    </citation>
    <scope>IDENTIFICATION</scope>
</reference>
<keyword evidence="3" id="KW-0645">Protease</keyword>
<dbReference type="CDD" id="cd00190">
    <property type="entry name" value="Tryp_SPc"/>
    <property type="match status" value="1"/>
</dbReference>
<keyword evidence="4" id="KW-0732">Signal</keyword>
<dbReference type="AlphaFoldDB" id="A0A1I7Z1C2"/>
<dbReference type="PROSITE" id="PS00135">
    <property type="entry name" value="TRYPSIN_SER"/>
    <property type="match status" value="1"/>
</dbReference>